<reference evidence="3 4" key="2">
    <citation type="journal article" date="2013" name="Plant Cell Physiol.">
        <title>Rice Annotation Project Database (RAP-DB): an integrative and interactive database for rice genomics.</title>
        <authorList>
            <person name="Sakai H."/>
            <person name="Lee S.S."/>
            <person name="Tanaka T."/>
            <person name="Numa H."/>
            <person name="Kim J."/>
            <person name="Kawahara Y."/>
            <person name="Wakimoto H."/>
            <person name="Yang C.C."/>
            <person name="Iwamoto M."/>
            <person name="Abe T."/>
            <person name="Yamada Y."/>
            <person name="Muto A."/>
            <person name="Inokuchi H."/>
            <person name="Ikemura T."/>
            <person name="Matsumoto T."/>
            <person name="Sasaki T."/>
            <person name="Itoh T."/>
        </authorList>
    </citation>
    <scope>NUCLEOTIDE SEQUENCE [LARGE SCALE GENOMIC DNA]</scope>
    <source>
        <strain evidence="4">cv. Nipponbare</strain>
    </source>
</reference>
<organism evidence="3 4">
    <name type="scientific">Oryza sativa subsp. japonica</name>
    <name type="common">Rice</name>
    <dbReference type="NCBI Taxonomy" id="39947"/>
    <lineage>
        <taxon>Eukaryota</taxon>
        <taxon>Viridiplantae</taxon>
        <taxon>Streptophyta</taxon>
        <taxon>Embryophyta</taxon>
        <taxon>Tracheophyta</taxon>
        <taxon>Spermatophyta</taxon>
        <taxon>Magnoliopsida</taxon>
        <taxon>Liliopsida</taxon>
        <taxon>Poales</taxon>
        <taxon>Poaceae</taxon>
        <taxon>BOP clade</taxon>
        <taxon>Oryzoideae</taxon>
        <taxon>Oryzeae</taxon>
        <taxon>Oryzinae</taxon>
        <taxon>Oryza</taxon>
        <taxon>Oryza sativa</taxon>
    </lineage>
</organism>
<reference evidence="3 4" key="3">
    <citation type="journal article" date="2013" name="Rice">
        <title>Improvement of the Oryza sativa Nipponbare reference genome using next generation sequence and optical map data.</title>
        <authorList>
            <person name="Kawahara Y."/>
            <person name="de la Bastide M."/>
            <person name="Hamilton J.P."/>
            <person name="Kanamori H."/>
            <person name="McCombie W.R."/>
            <person name="Ouyang S."/>
            <person name="Schwartz D.C."/>
            <person name="Tanaka T."/>
            <person name="Wu J."/>
            <person name="Zhou S."/>
            <person name="Childs K.L."/>
            <person name="Davidson R.M."/>
            <person name="Lin H."/>
            <person name="Quesada-Ocampo L."/>
            <person name="Vaillancourt B."/>
            <person name="Sakai H."/>
            <person name="Lee S.S."/>
            <person name="Kim J."/>
            <person name="Numa H."/>
            <person name="Itoh T."/>
            <person name="Buell C.R."/>
            <person name="Matsumoto T."/>
        </authorList>
    </citation>
    <scope>NUCLEOTIDE SEQUENCE [LARGE SCALE GENOMIC DNA]</scope>
    <source>
        <strain evidence="4">cv. Nipponbare</strain>
    </source>
</reference>
<keyword evidence="4" id="KW-1185">Reference proteome</keyword>
<dbReference type="GO" id="GO:0015095">
    <property type="term" value="F:magnesium ion transmembrane transporter activity"/>
    <property type="evidence" value="ECO:0007669"/>
    <property type="project" value="UniProtKB-ARBA"/>
</dbReference>
<reference evidence="4" key="1">
    <citation type="journal article" date="2005" name="Nature">
        <title>The map-based sequence of the rice genome.</title>
        <authorList>
            <consortium name="International rice genome sequencing project (IRGSP)"/>
            <person name="Matsumoto T."/>
            <person name="Wu J."/>
            <person name="Kanamori H."/>
            <person name="Katayose Y."/>
            <person name="Fujisawa M."/>
            <person name="Namiki N."/>
            <person name="Mizuno H."/>
            <person name="Yamamoto K."/>
            <person name="Antonio B.A."/>
            <person name="Baba T."/>
            <person name="Sakata K."/>
            <person name="Nagamura Y."/>
            <person name="Aoki H."/>
            <person name="Arikawa K."/>
            <person name="Arita K."/>
            <person name="Bito T."/>
            <person name="Chiden Y."/>
            <person name="Fujitsuka N."/>
            <person name="Fukunaka R."/>
            <person name="Hamada M."/>
            <person name="Harada C."/>
            <person name="Hayashi A."/>
            <person name="Hijishita S."/>
            <person name="Honda M."/>
            <person name="Hosokawa S."/>
            <person name="Ichikawa Y."/>
            <person name="Idonuma A."/>
            <person name="Iijima M."/>
            <person name="Ikeda M."/>
            <person name="Ikeno M."/>
            <person name="Ito K."/>
            <person name="Ito S."/>
            <person name="Ito T."/>
            <person name="Ito Y."/>
            <person name="Ito Y."/>
            <person name="Iwabuchi A."/>
            <person name="Kamiya K."/>
            <person name="Karasawa W."/>
            <person name="Kurita K."/>
            <person name="Katagiri S."/>
            <person name="Kikuta A."/>
            <person name="Kobayashi H."/>
            <person name="Kobayashi N."/>
            <person name="Machita K."/>
            <person name="Maehara T."/>
            <person name="Masukawa M."/>
            <person name="Mizubayashi T."/>
            <person name="Mukai Y."/>
            <person name="Nagasaki H."/>
            <person name="Nagata Y."/>
            <person name="Naito S."/>
            <person name="Nakashima M."/>
            <person name="Nakama Y."/>
            <person name="Nakamichi Y."/>
            <person name="Nakamura M."/>
            <person name="Meguro A."/>
            <person name="Negishi M."/>
            <person name="Ohta I."/>
            <person name="Ohta T."/>
            <person name="Okamoto M."/>
            <person name="Ono N."/>
            <person name="Saji S."/>
            <person name="Sakaguchi M."/>
            <person name="Sakai K."/>
            <person name="Shibata M."/>
            <person name="Shimokawa T."/>
            <person name="Song J."/>
            <person name="Takazaki Y."/>
            <person name="Terasawa K."/>
            <person name="Tsugane M."/>
            <person name="Tsuji K."/>
            <person name="Ueda S."/>
            <person name="Waki K."/>
            <person name="Yamagata H."/>
            <person name="Yamamoto M."/>
            <person name="Yamamoto S."/>
            <person name="Yamane H."/>
            <person name="Yoshiki S."/>
            <person name="Yoshihara R."/>
            <person name="Yukawa K."/>
            <person name="Zhong H."/>
            <person name="Yano M."/>
            <person name="Yuan Q."/>
            <person name="Ouyang S."/>
            <person name="Liu J."/>
            <person name="Jones K.M."/>
            <person name="Gansberger K."/>
            <person name="Moffat K."/>
            <person name="Hill J."/>
            <person name="Bera J."/>
            <person name="Fadrosh D."/>
            <person name="Jin S."/>
            <person name="Johri S."/>
            <person name="Kim M."/>
            <person name="Overton L."/>
            <person name="Reardon M."/>
            <person name="Tsitrin T."/>
            <person name="Vuong H."/>
            <person name="Weaver B."/>
            <person name="Ciecko A."/>
            <person name="Tallon L."/>
            <person name="Jackson J."/>
            <person name="Pai G."/>
            <person name="Aken S.V."/>
            <person name="Utterback T."/>
            <person name="Reidmuller S."/>
            <person name="Feldblyum T."/>
            <person name="Hsiao J."/>
            <person name="Zismann V."/>
            <person name="Iobst S."/>
            <person name="de Vazeille A.R."/>
            <person name="Buell C.R."/>
            <person name="Ying K."/>
            <person name="Li Y."/>
            <person name="Lu T."/>
            <person name="Huang Y."/>
            <person name="Zhao Q."/>
            <person name="Feng Q."/>
            <person name="Zhang L."/>
            <person name="Zhu J."/>
            <person name="Weng Q."/>
            <person name="Mu J."/>
            <person name="Lu Y."/>
            <person name="Fan D."/>
            <person name="Liu Y."/>
            <person name="Guan J."/>
            <person name="Zhang Y."/>
            <person name="Yu S."/>
            <person name="Liu X."/>
            <person name="Zhang Y."/>
            <person name="Hong G."/>
            <person name="Han B."/>
            <person name="Choisne N."/>
            <person name="Demange N."/>
            <person name="Orjeda G."/>
            <person name="Samain S."/>
            <person name="Cattolico L."/>
            <person name="Pelletier E."/>
            <person name="Couloux A."/>
            <person name="Segurens B."/>
            <person name="Wincker P."/>
            <person name="D'Hont A."/>
            <person name="Scarpelli C."/>
            <person name="Weissenbach J."/>
            <person name="Salanoubat M."/>
            <person name="Quetier F."/>
            <person name="Yu Y."/>
            <person name="Kim H.R."/>
            <person name="Rambo T."/>
            <person name="Currie J."/>
            <person name="Collura K."/>
            <person name="Luo M."/>
            <person name="Yang T."/>
            <person name="Ammiraju J.S.S."/>
            <person name="Engler F."/>
            <person name="Soderlund C."/>
            <person name="Wing R.A."/>
            <person name="Palmer L.E."/>
            <person name="de la Bastide M."/>
            <person name="Spiegel L."/>
            <person name="Nascimento L."/>
            <person name="Zutavern T."/>
            <person name="O'Shaughnessy A."/>
            <person name="Dike S."/>
            <person name="Dedhia N."/>
            <person name="Preston R."/>
            <person name="Balija V."/>
            <person name="McCombie W.R."/>
            <person name="Chow T."/>
            <person name="Chen H."/>
            <person name="Chung M."/>
            <person name="Chen C."/>
            <person name="Shaw J."/>
            <person name="Wu H."/>
            <person name="Hsiao K."/>
            <person name="Chao Y."/>
            <person name="Chu M."/>
            <person name="Cheng C."/>
            <person name="Hour A."/>
            <person name="Lee P."/>
            <person name="Lin S."/>
            <person name="Lin Y."/>
            <person name="Liou J."/>
            <person name="Liu S."/>
            <person name="Hsing Y."/>
            <person name="Raghuvanshi S."/>
            <person name="Mohanty A."/>
            <person name="Bharti A.K."/>
            <person name="Gaur A."/>
            <person name="Gupta V."/>
            <person name="Kumar D."/>
            <person name="Ravi V."/>
            <person name="Vij S."/>
            <person name="Kapur A."/>
            <person name="Khurana P."/>
            <person name="Khurana P."/>
            <person name="Khurana J.P."/>
            <person name="Tyagi A.K."/>
            <person name="Gaikwad K."/>
            <person name="Singh A."/>
            <person name="Dalal V."/>
            <person name="Srivastava S."/>
            <person name="Dixit A."/>
            <person name="Pal A.K."/>
            <person name="Ghazi I.A."/>
            <person name="Yadav M."/>
            <person name="Pandit A."/>
            <person name="Bhargava A."/>
            <person name="Sureshbabu K."/>
            <person name="Batra K."/>
            <person name="Sharma T.R."/>
            <person name="Mohapatra T."/>
            <person name="Singh N.K."/>
            <person name="Messing J."/>
            <person name="Nelson A.B."/>
            <person name="Fuks G."/>
            <person name="Kavchok S."/>
            <person name="Keizer G."/>
            <person name="Linton E."/>
            <person name="Llaca V."/>
            <person name="Song R."/>
            <person name="Tanyolac B."/>
            <person name="Young S."/>
            <person name="Ho-Il K."/>
            <person name="Hahn J.H."/>
            <person name="Sangsakoo G."/>
            <person name="Vanavichit A."/>
            <person name="de Mattos Luiz.A.T."/>
            <person name="Zimmer P.D."/>
            <person name="Malone G."/>
            <person name="Dellagostin O."/>
            <person name="de Oliveira A.C."/>
            <person name="Bevan M."/>
            <person name="Bancroft I."/>
            <person name="Minx P."/>
            <person name="Cordum H."/>
            <person name="Wilson R."/>
            <person name="Cheng Z."/>
            <person name="Jin W."/>
            <person name="Jiang J."/>
            <person name="Leong S.A."/>
            <person name="Iwama H."/>
            <person name="Gojobori T."/>
            <person name="Itoh T."/>
            <person name="Niimura Y."/>
            <person name="Fujii Y."/>
            <person name="Habara T."/>
            <person name="Sakai H."/>
            <person name="Sato Y."/>
            <person name="Wilson G."/>
            <person name="Kumar K."/>
            <person name="McCouch S."/>
            <person name="Juretic N."/>
            <person name="Hoen D."/>
            <person name="Wright S."/>
            <person name="Bruskiewich R."/>
            <person name="Bureau T."/>
            <person name="Miyao A."/>
            <person name="Hirochika H."/>
            <person name="Nishikawa T."/>
            <person name="Kadowaki K."/>
            <person name="Sugiura M."/>
            <person name="Burr B."/>
            <person name="Sasaki T."/>
        </authorList>
    </citation>
    <scope>NUCLEOTIDE SEQUENCE [LARGE SCALE GENOMIC DNA]</scope>
    <source>
        <strain evidence="4">cv. Nipponbare</strain>
    </source>
</reference>
<name>A0A0P0XXS0_ORYSJ</name>
<sequence length="165" mass="17671">MGRRSGGRKLPFFASNASTSSSTKRTRSARRLPSLTRPRASSSPSPASPSPPPPSASHPAPPSPPLAVSPAGAGKVGKKKAGARLWMRLDRWGVSETLHLDKGSIIRRAGLPPRDLRILGPVFSDSSSILGELDHAPISIDCCLGGRFCCDNTQCLIVQLERRRW</sequence>
<evidence type="ECO:0000313" key="3">
    <source>
        <dbReference type="EMBL" id="BAT11895.1"/>
    </source>
</evidence>
<evidence type="ECO:0000313" key="4">
    <source>
        <dbReference type="Proteomes" id="UP000059680"/>
    </source>
</evidence>
<evidence type="ECO:0000256" key="2">
    <source>
        <dbReference type="SAM" id="MobiDB-lite"/>
    </source>
</evidence>
<feature type="region of interest" description="Disordered" evidence="2">
    <location>
        <begin position="1"/>
        <end position="80"/>
    </location>
</feature>
<protein>
    <submittedName>
        <fullName evidence="3">Os10g0545000 protein</fullName>
    </submittedName>
</protein>
<comment type="similarity">
    <text evidence="1">Belongs to the CorA metal ion transporter (MIT) (TC 1.A.35.5) family.</text>
</comment>
<evidence type="ECO:0000256" key="1">
    <source>
        <dbReference type="ARBA" id="ARBA00007535"/>
    </source>
</evidence>
<proteinExistence type="inferred from homology"/>
<accession>A0A0P0XXS0</accession>
<dbReference type="PANTHER" id="PTHR13890:SF2">
    <property type="entry name" value="MAGNESIUM TRANSPORTER MRS2-4-RELATED"/>
    <property type="match status" value="1"/>
</dbReference>
<feature type="compositionally biased region" description="Pro residues" evidence="2">
    <location>
        <begin position="46"/>
        <end position="67"/>
    </location>
</feature>
<dbReference type="EMBL" id="AP014966">
    <property type="protein sequence ID" value="BAT11895.1"/>
    <property type="molecule type" value="Genomic_DNA"/>
</dbReference>
<dbReference type="AlphaFoldDB" id="A0A0P0XXS0"/>
<dbReference type="InterPro" id="IPR039204">
    <property type="entry name" value="MRS2-like"/>
</dbReference>
<gene>
    <name evidence="3" type="ordered locus">Os10g0545000</name>
    <name evidence="3" type="ORF">OSNPB_100545000</name>
</gene>
<dbReference type="Gramene" id="Os10t0545000-01">
    <property type="protein sequence ID" value="Os10t0545000-01"/>
    <property type="gene ID" value="Os10g0545000"/>
</dbReference>
<dbReference type="Proteomes" id="UP000059680">
    <property type="component" value="Chromosome 10"/>
</dbReference>
<feature type="compositionally biased region" description="Low complexity" evidence="2">
    <location>
        <begin position="14"/>
        <end position="23"/>
    </location>
</feature>
<feature type="compositionally biased region" description="Low complexity" evidence="2">
    <location>
        <begin position="31"/>
        <end position="45"/>
    </location>
</feature>
<dbReference type="PANTHER" id="PTHR13890">
    <property type="entry name" value="RNA SPLICING PROTEIN MRS2, MITOCHONDRIAL"/>
    <property type="match status" value="1"/>
</dbReference>